<feature type="repeat" description="TPR" evidence="3">
    <location>
        <begin position="262"/>
        <end position="295"/>
    </location>
</feature>
<gene>
    <name evidence="6" type="ORF">CLA01_13770</name>
</gene>
<evidence type="ECO:0000259" key="5">
    <source>
        <dbReference type="PROSITE" id="PS50043"/>
    </source>
</evidence>
<dbReference type="AlphaFoldDB" id="A0A511Y7Y9"/>
<dbReference type="SUPFAM" id="SSF46894">
    <property type="entry name" value="C-terminal effector domain of the bipartite response regulators"/>
    <property type="match status" value="1"/>
</dbReference>
<dbReference type="PANTHER" id="PTHR45641:SF19">
    <property type="entry name" value="NEPHROCYSTIN-3"/>
    <property type="match status" value="1"/>
</dbReference>
<protein>
    <recommendedName>
        <fullName evidence="5">HTH luxR-type domain-containing protein</fullName>
    </recommendedName>
</protein>
<dbReference type="PANTHER" id="PTHR45641">
    <property type="entry name" value="TETRATRICOPEPTIDE REPEAT PROTEIN (AFU_ORTHOLOGUE AFUA_6G03870)"/>
    <property type="match status" value="1"/>
</dbReference>
<dbReference type="GO" id="GO:0003677">
    <property type="term" value="F:DNA binding"/>
    <property type="evidence" value="ECO:0007669"/>
    <property type="project" value="InterPro"/>
</dbReference>
<comment type="caution">
    <text evidence="6">The sequence shown here is derived from an EMBL/GenBank/DDBJ whole genome shotgun (WGS) entry which is preliminary data.</text>
</comment>
<dbReference type="InterPro" id="IPR019734">
    <property type="entry name" value="TPR_rpt"/>
</dbReference>
<dbReference type="OrthoDB" id="1017207at2"/>
<evidence type="ECO:0000256" key="3">
    <source>
        <dbReference type="PROSITE-ProRule" id="PRU00339"/>
    </source>
</evidence>
<accession>A0A511Y7Y9</accession>
<dbReference type="Pfam" id="PF13424">
    <property type="entry name" value="TPR_12"/>
    <property type="match status" value="1"/>
</dbReference>
<evidence type="ECO:0000313" key="7">
    <source>
        <dbReference type="Proteomes" id="UP000321150"/>
    </source>
</evidence>
<dbReference type="Gene3D" id="1.25.40.10">
    <property type="entry name" value="Tetratricopeptide repeat domain"/>
    <property type="match status" value="2"/>
</dbReference>
<dbReference type="GO" id="GO:0006355">
    <property type="term" value="P:regulation of DNA-templated transcription"/>
    <property type="evidence" value="ECO:0007669"/>
    <property type="project" value="InterPro"/>
</dbReference>
<reference evidence="6 7" key="1">
    <citation type="submission" date="2019-07" db="EMBL/GenBank/DDBJ databases">
        <title>Whole genome shotgun sequence of Chryseobacterium lathyri NBRC 105250.</title>
        <authorList>
            <person name="Hosoyama A."/>
            <person name="Uohara A."/>
            <person name="Ohji S."/>
            <person name="Ichikawa N."/>
        </authorList>
    </citation>
    <scope>NUCLEOTIDE SEQUENCE [LARGE SCALE GENOMIC DNA]</scope>
    <source>
        <strain evidence="6 7">NBRC 105250</strain>
    </source>
</reference>
<evidence type="ECO:0000313" key="6">
    <source>
        <dbReference type="EMBL" id="GEN71305.1"/>
    </source>
</evidence>
<dbReference type="InterPro" id="IPR000792">
    <property type="entry name" value="Tscrpt_reg_LuxR_C"/>
</dbReference>
<keyword evidence="1" id="KW-0677">Repeat</keyword>
<dbReference type="SMART" id="SM00421">
    <property type="entry name" value="HTH_LUXR"/>
    <property type="match status" value="1"/>
</dbReference>
<dbReference type="SUPFAM" id="SSF48452">
    <property type="entry name" value="TPR-like"/>
    <property type="match status" value="1"/>
</dbReference>
<dbReference type="EMBL" id="BJYI01000005">
    <property type="protein sequence ID" value="GEN71305.1"/>
    <property type="molecule type" value="Genomic_DNA"/>
</dbReference>
<dbReference type="PROSITE" id="PS50005">
    <property type="entry name" value="TPR"/>
    <property type="match status" value="1"/>
</dbReference>
<organism evidence="6 7">
    <name type="scientific">Chryseobacterium lathyri</name>
    <dbReference type="NCBI Taxonomy" id="395933"/>
    <lineage>
        <taxon>Bacteria</taxon>
        <taxon>Pseudomonadati</taxon>
        <taxon>Bacteroidota</taxon>
        <taxon>Flavobacteriia</taxon>
        <taxon>Flavobacteriales</taxon>
        <taxon>Weeksellaceae</taxon>
        <taxon>Chryseobacterium group</taxon>
        <taxon>Chryseobacterium</taxon>
    </lineage>
</organism>
<name>A0A511Y7Y9_9FLAO</name>
<evidence type="ECO:0000256" key="2">
    <source>
        <dbReference type="ARBA" id="ARBA00022803"/>
    </source>
</evidence>
<feature type="transmembrane region" description="Helical" evidence="4">
    <location>
        <begin position="368"/>
        <end position="385"/>
    </location>
</feature>
<proteinExistence type="predicted"/>
<feature type="domain" description="HTH luxR-type" evidence="5">
    <location>
        <begin position="450"/>
        <end position="515"/>
    </location>
</feature>
<dbReference type="Gene3D" id="1.10.10.10">
    <property type="entry name" value="Winged helix-like DNA-binding domain superfamily/Winged helix DNA-binding domain"/>
    <property type="match status" value="1"/>
</dbReference>
<evidence type="ECO:0000256" key="1">
    <source>
        <dbReference type="ARBA" id="ARBA00022737"/>
    </source>
</evidence>
<dbReference type="Proteomes" id="UP000321150">
    <property type="component" value="Unassembled WGS sequence"/>
</dbReference>
<evidence type="ECO:0000256" key="4">
    <source>
        <dbReference type="SAM" id="Phobius"/>
    </source>
</evidence>
<dbReference type="SMART" id="SM00028">
    <property type="entry name" value="TPR"/>
    <property type="match status" value="3"/>
</dbReference>
<keyword evidence="4" id="KW-0472">Membrane</keyword>
<dbReference type="InterPro" id="IPR016032">
    <property type="entry name" value="Sig_transdc_resp-reg_C-effctor"/>
</dbReference>
<keyword evidence="4" id="KW-0812">Transmembrane</keyword>
<dbReference type="RefSeq" id="WP_111959612.1">
    <property type="nucleotide sequence ID" value="NZ_BJYI01000005.1"/>
</dbReference>
<sequence length="515" mass="60296">MTKPKEFQDSSYSKKWRSSSSFPFFKHIILLLLLVTCLHAKGQKNDKKAIGKIDSLIVVADDLYMNGKDRELILIVEKKIIPESKKNNYERGLCYGHFYIASCLSFAGKYLKSNIYIKKSQSYTSYLKSDFMQSSRNYGLIGDNLTDLGLYTAAAQNYHKAVSEIEKIKTKNYNDLLTQSTTYNTMANLYNIQNFQDSAYSYLLKERKILRRIPLHIAYREVGSSYSSLGNYYLFKKNLDSAEYYLQKSLSILNNKEHPYEIEALIGMGDLYVYRKRNDKAIQYYQEALSKASNDNLRSLGIIYKKLGDFYFKCNDIEKARKYSILGLRFEDSINVNMDRDRNFIVNEILEGEKEIYENENRKVNYEIELLVGVIILLLIIIYVFQKSKKQNDLKLNIKELEIAKKAAYTNELEQKLKISLHEVIEAAKKNSPVFFEKFQSLHPDFSIKLLEINGSLTTNELILLAYVYLNFPSKEIASYTFRSYRTVQSRKYMLRKKLNLETNQDLYLWLKRKT</sequence>
<keyword evidence="2 3" id="KW-0802">TPR repeat</keyword>
<dbReference type="InterPro" id="IPR011990">
    <property type="entry name" value="TPR-like_helical_dom_sf"/>
</dbReference>
<keyword evidence="4" id="KW-1133">Transmembrane helix</keyword>
<dbReference type="InterPro" id="IPR036388">
    <property type="entry name" value="WH-like_DNA-bd_sf"/>
</dbReference>
<dbReference type="PROSITE" id="PS50043">
    <property type="entry name" value="HTH_LUXR_2"/>
    <property type="match status" value="1"/>
</dbReference>